<protein>
    <recommendedName>
        <fullName evidence="3">DUF3576 domain-containing protein</fullName>
    </recommendedName>
</protein>
<organism evidence="1 2">
    <name type="scientific">Salipiger pallidus</name>
    <dbReference type="NCBI Taxonomy" id="1775170"/>
    <lineage>
        <taxon>Bacteria</taxon>
        <taxon>Pseudomonadati</taxon>
        <taxon>Pseudomonadota</taxon>
        <taxon>Alphaproteobacteria</taxon>
        <taxon>Rhodobacterales</taxon>
        <taxon>Roseobacteraceae</taxon>
        <taxon>Salipiger</taxon>
    </lineage>
</organism>
<keyword evidence="2" id="KW-1185">Reference proteome</keyword>
<dbReference type="PROSITE" id="PS51257">
    <property type="entry name" value="PROKAR_LIPOPROTEIN"/>
    <property type="match status" value="1"/>
</dbReference>
<dbReference type="Pfam" id="PF12100">
    <property type="entry name" value="DUF3576"/>
    <property type="match status" value="1"/>
</dbReference>
<name>A0A8J2ZJC0_9RHOB</name>
<evidence type="ECO:0008006" key="3">
    <source>
        <dbReference type="Google" id="ProtNLM"/>
    </source>
</evidence>
<dbReference type="EMBL" id="BMJV01000003">
    <property type="protein sequence ID" value="GGG71160.1"/>
    <property type="molecule type" value="Genomic_DNA"/>
</dbReference>
<dbReference type="Proteomes" id="UP000617145">
    <property type="component" value="Unassembled WGS sequence"/>
</dbReference>
<dbReference type="RefSeq" id="WP_188789955.1">
    <property type="nucleotide sequence ID" value="NZ_BMJV01000003.1"/>
</dbReference>
<dbReference type="AlphaFoldDB" id="A0A8J2ZJC0"/>
<proteinExistence type="predicted"/>
<dbReference type="InterPro" id="IPR021959">
    <property type="entry name" value="DUF3576"/>
</dbReference>
<reference evidence="1" key="2">
    <citation type="submission" date="2020-09" db="EMBL/GenBank/DDBJ databases">
        <authorList>
            <person name="Sun Q."/>
            <person name="Zhou Y."/>
        </authorList>
    </citation>
    <scope>NUCLEOTIDE SEQUENCE</scope>
    <source>
        <strain evidence="1">CGMCC 1.15762</strain>
    </source>
</reference>
<reference evidence="1" key="1">
    <citation type="journal article" date="2014" name="Int. J. Syst. Evol. Microbiol.">
        <title>Complete genome sequence of Corynebacterium casei LMG S-19264T (=DSM 44701T), isolated from a smear-ripened cheese.</title>
        <authorList>
            <consortium name="US DOE Joint Genome Institute (JGI-PGF)"/>
            <person name="Walter F."/>
            <person name="Albersmeier A."/>
            <person name="Kalinowski J."/>
            <person name="Ruckert C."/>
        </authorList>
    </citation>
    <scope>NUCLEOTIDE SEQUENCE</scope>
    <source>
        <strain evidence="1">CGMCC 1.15762</strain>
    </source>
</reference>
<comment type="caution">
    <text evidence="1">The sequence shown here is derived from an EMBL/GenBank/DDBJ whole genome shotgun (WGS) entry which is preliminary data.</text>
</comment>
<sequence>MDWMRVAGKAVLIGAMLAVSGCGMSSWFDGRGDDTQNVPPGNAEYSQQTIEREIYGREGRPSSTIWDLFRTREDAGRVGAVNRYIWNASLEVLDFLPVESVDPFTGVISTGYGTAPGSGQAYRATIYVSDPALDARSLNVALSSRSGPVDGATTRAVEDAILTRARQLRARDSRL</sequence>
<evidence type="ECO:0000313" key="1">
    <source>
        <dbReference type="EMBL" id="GGG71160.1"/>
    </source>
</evidence>
<accession>A0A8J2ZJC0</accession>
<evidence type="ECO:0000313" key="2">
    <source>
        <dbReference type="Proteomes" id="UP000617145"/>
    </source>
</evidence>
<gene>
    <name evidence="1" type="ORF">GCM10011415_18700</name>
</gene>